<proteinExistence type="predicted"/>
<dbReference type="CDD" id="cd07379">
    <property type="entry name" value="MPP_239FB"/>
    <property type="match status" value="1"/>
</dbReference>
<name>A0A8H6LYB9_9AGAR</name>
<dbReference type="PANTHER" id="PTHR12905:SF18">
    <property type="entry name" value="ESTER HYDROLASE, PUTATIVE (AFU_ORTHOLOGUE AFUA_4G03130)-RELATED"/>
    <property type="match status" value="1"/>
</dbReference>
<dbReference type="SUPFAM" id="SSF56300">
    <property type="entry name" value="Metallo-dependent phosphatases"/>
    <property type="match status" value="1"/>
</dbReference>
<dbReference type="Gene3D" id="3.60.21.10">
    <property type="match status" value="1"/>
</dbReference>
<dbReference type="Proteomes" id="UP000521943">
    <property type="component" value="Unassembled WGS sequence"/>
</dbReference>
<sequence>MQVGMSCFDSAGRREPFRRRLAAPFNSVRTSRVVTIVLRLFQHTLPWTLCLIGVHRLSGKNSLRPLSSSSHENSIHRGHVLHLRLKTLESQYRPIPLLTHSQPAPPAGDILIHAGDLTSTGTFPELDNVLLWLASQPHQHKVFIAGNHDVGLSAAHQAKSNSSHMSPQYIASTYPSLTYLQDSSAELRVRGRVLRIYGSPYTPTQGAWAFQHPRRSDALRETWARIPPLTDILITHGPPFGHLDLVRETNAGCAELLASVWRIRPKVHVFGHIHAARGVEYVRWDARQEVYESVLRGESGWKGVAWLAWHKALDWLTGWGGVGLGDEGTLMVNAAAVGGWRDRELNGAVVVRV</sequence>
<comment type="caution">
    <text evidence="2">The sequence shown here is derived from an EMBL/GenBank/DDBJ whole genome shotgun (WGS) entry which is preliminary data.</text>
</comment>
<keyword evidence="3" id="KW-1185">Reference proteome</keyword>
<dbReference type="PANTHER" id="PTHR12905">
    <property type="entry name" value="METALLOPHOSPHOESTERASE"/>
    <property type="match status" value="1"/>
</dbReference>
<dbReference type="OrthoDB" id="630188at2759"/>
<organism evidence="2 3">
    <name type="scientific">Ephemerocybe angulata</name>
    <dbReference type="NCBI Taxonomy" id="980116"/>
    <lineage>
        <taxon>Eukaryota</taxon>
        <taxon>Fungi</taxon>
        <taxon>Dikarya</taxon>
        <taxon>Basidiomycota</taxon>
        <taxon>Agaricomycotina</taxon>
        <taxon>Agaricomycetes</taxon>
        <taxon>Agaricomycetidae</taxon>
        <taxon>Agaricales</taxon>
        <taxon>Agaricineae</taxon>
        <taxon>Psathyrellaceae</taxon>
        <taxon>Ephemerocybe</taxon>
    </lineage>
</organism>
<dbReference type="EMBL" id="JACGCI010000104">
    <property type="protein sequence ID" value="KAF6745611.1"/>
    <property type="molecule type" value="Genomic_DNA"/>
</dbReference>
<dbReference type="AlphaFoldDB" id="A0A8H6LYB9"/>
<protein>
    <submittedName>
        <fullName evidence="2">Metallo-dependent phosphatase-like protein</fullName>
    </submittedName>
</protein>
<dbReference type="GO" id="GO:0016787">
    <property type="term" value="F:hydrolase activity"/>
    <property type="evidence" value="ECO:0007669"/>
    <property type="project" value="InterPro"/>
</dbReference>
<gene>
    <name evidence="2" type="ORF">DFP72DRAFT_925621</name>
</gene>
<dbReference type="InterPro" id="IPR029052">
    <property type="entry name" value="Metallo-depent_PP-like"/>
</dbReference>
<evidence type="ECO:0000259" key="1">
    <source>
        <dbReference type="Pfam" id="PF00149"/>
    </source>
</evidence>
<dbReference type="Pfam" id="PF00149">
    <property type="entry name" value="Metallophos"/>
    <property type="match status" value="1"/>
</dbReference>
<dbReference type="InterPro" id="IPR051693">
    <property type="entry name" value="UPF0046_metallophosphoest"/>
</dbReference>
<feature type="domain" description="Calcineurin-like phosphoesterase" evidence="1">
    <location>
        <begin position="100"/>
        <end position="275"/>
    </location>
</feature>
<accession>A0A8H6LYB9</accession>
<evidence type="ECO:0000313" key="3">
    <source>
        <dbReference type="Proteomes" id="UP000521943"/>
    </source>
</evidence>
<dbReference type="InterPro" id="IPR004843">
    <property type="entry name" value="Calcineurin-like_PHP"/>
</dbReference>
<reference evidence="2 3" key="1">
    <citation type="submission" date="2020-07" db="EMBL/GenBank/DDBJ databases">
        <title>Comparative genomics of pyrophilous fungi reveals a link between fire events and developmental genes.</title>
        <authorList>
            <consortium name="DOE Joint Genome Institute"/>
            <person name="Steindorff A.S."/>
            <person name="Carver A."/>
            <person name="Calhoun S."/>
            <person name="Stillman K."/>
            <person name="Liu H."/>
            <person name="Lipzen A."/>
            <person name="Pangilinan J."/>
            <person name="Labutti K."/>
            <person name="Bruns T.D."/>
            <person name="Grigoriev I.V."/>
        </authorList>
    </citation>
    <scope>NUCLEOTIDE SEQUENCE [LARGE SCALE GENOMIC DNA]</scope>
    <source>
        <strain evidence="2 3">CBS 144469</strain>
    </source>
</reference>
<evidence type="ECO:0000313" key="2">
    <source>
        <dbReference type="EMBL" id="KAF6745611.1"/>
    </source>
</evidence>